<name>A0A0D0AAC9_9AGAM</name>
<accession>A0A0D0AAC9</accession>
<sequence length="56" mass="6334">MEQKHDKKTFLDLLRTSIRSSGYIGFRDSRSAMWCGLNASRQKSGIRSVLNGISMV</sequence>
<evidence type="ECO:0000313" key="1">
    <source>
        <dbReference type="EMBL" id="KIK31232.1"/>
    </source>
</evidence>
<dbReference type="EMBL" id="KN833685">
    <property type="protein sequence ID" value="KIK31232.1"/>
    <property type="molecule type" value="Genomic_DNA"/>
</dbReference>
<keyword evidence="2" id="KW-1185">Reference proteome</keyword>
<proteinExistence type="predicted"/>
<dbReference type="AlphaFoldDB" id="A0A0D0AAC9"/>
<gene>
    <name evidence="1" type="ORF">PISMIDRAFT_670239</name>
</gene>
<reference evidence="1 2" key="1">
    <citation type="submission" date="2014-04" db="EMBL/GenBank/DDBJ databases">
        <authorList>
            <consortium name="DOE Joint Genome Institute"/>
            <person name="Kuo A."/>
            <person name="Kohler A."/>
            <person name="Costa M.D."/>
            <person name="Nagy L.G."/>
            <person name="Floudas D."/>
            <person name="Copeland A."/>
            <person name="Barry K.W."/>
            <person name="Cichocki N."/>
            <person name="Veneault-Fourrey C."/>
            <person name="LaButti K."/>
            <person name="Lindquist E.A."/>
            <person name="Lipzen A."/>
            <person name="Lundell T."/>
            <person name="Morin E."/>
            <person name="Murat C."/>
            <person name="Sun H."/>
            <person name="Tunlid A."/>
            <person name="Henrissat B."/>
            <person name="Grigoriev I.V."/>
            <person name="Hibbett D.S."/>
            <person name="Martin F."/>
            <person name="Nordberg H.P."/>
            <person name="Cantor M.N."/>
            <person name="Hua S.X."/>
        </authorList>
    </citation>
    <scope>NUCLEOTIDE SEQUENCE [LARGE SCALE GENOMIC DNA]</scope>
    <source>
        <strain evidence="1 2">441</strain>
    </source>
</reference>
<reference evidence="2" key="2">
    <citation type="submission" date="2015-01" db="EMBL/GenBank/DDBJ databases">
        <title>Evolutionary Origins and Diversification of the Mycorrhizal Mutualists.</title>
        <authorList>
            <consortium name="DOE Joint Genome Institute"/>
            <consortium name="Mycorrhizal Genomics Consortium"/>
            <person name="Kohler A."/>
            <person name="Kuo A."/>
            <person name="Nagy L.G."/>
            <person name="Floudas D."/>
            <person name="Copeland A."/>
            <person name="Barry K.W."/>
            <person name="Cichocki N."/>
            <person name="Veneault-Fourrey C."/>
            <person name="LaButti K."/>
            <person name="Lindquist E.A."/>
            <person name="Lipzen A."/>
            <person name="Lundell T."/>
            <person name="Morin E."/>
            <person name="Murat C."/>
            <person name="Riley R."/>
            <person name="Ohm R."/>
            <person name="Sun H."/>
            <person name="Tunlid A."/>
            <person name="Henrissat B."/>
            <person name="Grigoriev I.V."/>
            <person name="Hibbett D.S."/>
            <person name="Martin F."/>
        </authorList>
    </citation>
    <scope>NUCLEOTIDE SEQUENCE [LARGE SCALE GENOMIC DNA]</scope>
    <source>
        <strain evidence="2">441</strain>
    </source>
</reference>
<organism evidence="1 2">
    <name type="scientific">Pisolithus microcarpus 441</name>
    <dbReference type="NCBI Taxonomy" id="765257"/>
    <lineage>
        <taxon>Eukaryota</taxon>
        <taxon>Fungi</taxon>
        <taxon>Dikarya</taxon>
        <taxon>Basidiomycota</taxon>
        <taxon>Agaricomycotina</taxon>
        <taxon>Agaricomycetes</taxon>
        <taxon>Agaricomycetidae</taxon>
        <taxon>Boletales</taxon>
        <taxon>Sclerodermatineae</taxon>
        <taxon>Pisolithaceae</taxon>
        <taxon>Pisolithus</taxon>
    </lineage>
</organism>
<dbReference type="HOGENOM" id="CLU_3015040_0_0_1"/>
<evidence type="ECO:0000313" key="2">
    <source>
        <dbReference type="Proteomes" id="UP000054018"/>
    </source>
</evidence>
<protein>
    <submittedName>
        <fullName evidence="1">Uncharacterized protein</fullName>
    </submittedName>
</protein>
<dbReference type="Proteomes" id="UP000054018">
    <property type="component" value="Unassembled WGS sequence"/>
</dbReference>